<evidence type="ECO:0000256" key="10">
    <source>
        <dbReference type="SAM" id="Phobius"/>
    </source>
</evidence>
<keyword evidence="10" id="KW-0812">Transmembrane</keyword>
<feature type="transmembrane region" description="Helical" evidence="10">
    <location>
        <begin position="118"/>
        <end position="136"/>
    </location>
</feature>
<dbReference type="CDD" id="cd16917">
    <property type="entry name" value="HATPase_UhpB-NarQ-NarX-like"/>
    <property type="match status" value="1"/>
</dbReference>
<dbReference type="Gene3D" id="1.20.5.1930">
    <property type="match status" value="1"/>
</dbReference>
<evidence type="ECO:0000256" key="7">
    <source>
        <dbReference type="ARBA" id="ARBA00022840"/>
    </source>
</evidence>
<feature type="transmembrane region" description="Helical" evidence="10">
    <location>
        <begin position="94"/>
        <end position="112"/>
    </location>
</feature>
<evidence type="ECO:0000256" key="5">
    <source>
        <dbReference type="ARBA" id="ARBA00022741"/>
    </source>
</evidence>
<dbReference type="SUPFAM" id="SSF55874">
    <property type="entry name" value="ATPase domain of HSP90 chaperone/DNA topoisomerase II/histidine kinase"/>
    <property type="match status" value="1"/>
</dbReference>
<accession>A0A5Q0H1F7</accession>
<dbReference type="GO" id="GO:0016020">
    <property type="term" value="C:membrane"/>
    <property type="evidence" value="ECO:0007669"/>
    <property type="project" value="InterPro"/>
</dbReference>
<keyword evidence="8" id="KW-0902">Two-component regulatory system</keyword>
<keyword evidence="10" id="KW-0472">Membrane</keyword>
<dbReference type="Pfam" id="PF02518">
    <property type="entry name" value="HATPase_c"/>
    <property type="match status" value="1"/>
</dbReference>
<evidence type="ECO:0000313" key="13">
    <source>
        <dbReference type="EMBL" id="QFZ19745.1"/>
    </source>
</evidence>
<comment type="catalytic activity">
    <reaction evidence="1">
        <text>ATP + protein L-histidine = ADP + protein N-phospho-L-histidine.</text>
        <dbReference type="EC" id="2.7.13.3"/>
    </reaction>
</comment>
<organism evidence="13 14">
    <name type="scientific">Saccharothrix syringae</name>
    <name type="common">Nocardiopsis syringae</name>
    <dbReference type="NCBI Taxonomy" id="103733"/>
    <lineage>
        <taxon>Bacteria</taxon>
        <taxon>Bacillati</taxon>
        <taxon>Actinomycetota</taxon>
        <taxon>Actinomycetes</taxon>
        <taxon>Pseudonocardiales</taxon>
        <taxon>Pseudonocardiaceae</taxon>
        <taxon>Saccharothrix</taxon>
    </lineage>
</organism>
<dbReference type="EC" id="2.7.13.3" evidence="2"/>
<dbReference type="InterPro" id="IPR011712">
    <property type="entry name" value="Sig_transdc_His_kin_sub3_dim/P"/>
</dbReference>
<proteinExistence type="predicted"/>
<sequence length="375" mass="38102">MRAPSSRAVAADAGVAALCVMVFWLPLDGPAEYALAAVLVVGVLLRSWWPVASFGVTAAATLAGVALGLAQDPFTAAAWALYRVAATRRGPGPAKAGSVALGVLVALAVVGTPDGEPVARYAAIGLLVVVGAWRLGDAVRREREEAVRVARAEREHAVLAERLRVVREVHDVVSHSLGTIAVTAGVTAHVAGDDPERLRRGLVRVEETGRQALDELRAVLGAVREDAARAPQPGVGDLAVLVGRARDAGVDVRVAVEGVEGVAPTLGLAVYRVVQEGLTNVVRHAPGARCEVTVTGSPDDVEVLVRDDGPGGTGGSGGTGGPAASGEPAGPGGHGLVGLRERVEALGGGFDAAPRPGGGFAVRAVLPRRVGVRRG</sequence>
<dbReference type="KEGG" id="ssyi:EKG83_21985"/>
<dbReference type="InterPro" id="IPR003594">
    <property type="entry name" value="HATPase_dom"/>
</dbReference>
<keyword evidence="3" id="KW-0597">Phosphoprotein</keyword>
<feature type="region of interest" description="Disordered" evidence="9">
    <location>
        <begin position="306"/>
        <end position="336"/>
    </location>
</feature>
<keyword evidence="10" id="KW-1133">Transmembrane helix</keyword>
<evidence type="ECO:0000259" key="12">
    <source>
        <dbReference type="Pfam" id="PF07730"/>
    </source>
</evidence>
<evidence type="ECO:0000256" key="3">
    <source>
        <dbReference type="ARBA" id="ARBA00022553"/>
    </source>
</evidence>
<dbReference type="Pfam" id="PF07730">
    <property type="entry name" value="HisKA_3"/>
    <property type="match status" value="1"/>
</dbReference>
<name>A0A5Q0H1F7_SACSY</name>
<reference evidence="14" key="1">
    <citation type="journal article" date="2021" name="Curr. Microbiol.">
        <title>Complete genome of nocamycin-producing strain Saccharothrix syringae NRRL B-16468 reveals the biosynthetic potential for secondary metabolites.</title>
        <authorList>
            <person name="Mo X."/>
            <person name="Yang S."/>
        </authorList>
    </citation>
    <scope>NUCLEOTIDE SEQUENCE [LARGE SCALE GENOMIC DNA]</scope>
    <source>
        <strain evidence="14">ATCC 51364 / DSM 43886 / JCM 6844 / KCTC 9398 / NBRC 14523 / NRRL B-16468 / INA 2240</strain>
    </source>
</reference>
<dbReference type="RefSeq" id="WP_033429578.1">
    <property type="nucleotide sequence ID" value="NZ_CP034550.1"/>
</dbReference>
<evidence type="ECO:0000259" key="11">
    <source>
        <dbReference type="Pfam" id="PF02518"/>
    </source>
</evidence>
<keyword evidence="4" id="KW-0808">Transferase</keyword>
<dbReference type="GO" id="GO:0005524">
    <property type="term" value="F:ATP binding"/>
    <property type="evidence" value="ECO:0007669"/>
    <property type="project" value="UniProtKB-KW"/>
</dbReference>
<evidence type="ECO:0000256" key="9">
    <source>
        <dbReference type="SAM" id="MobiDB-lite"/>
    </source>
</evidence>
<feature type="domain" description="Histidine kinase/HSP90-like ATPase" evidence="11">
    <location>
        <begin position="269"/>
        <end position="368"/>
    </location>
</feature>
<dbReference type="PANTHER" id="PTHR24421:SF10">
    <property type="entry name" value="NITRATE_NITRITE SENSOR PROTEIN NARQ"/>
    <property type="match status" value="1"/>
</dbReference>
<dbReference type="EMBL" id="CP034550">
    <property type="protein sequence ID" value="QFZ19745.1"/>
    <property type="molecule type" value="Genomic_DNA"/>
</dbReference>
<dbReference type="Gene3D" id="3.30.565.10">
    <property type="entry name" value="Histidine kinase-like ATPase, C-terminal domain"/>
    <property type="match status" value="1"/>
</dbReference>
<feature type="transmembrane region" description="Helical" evidence="10">
    <location>
        <begin position="6"/>
        <end position="26"/>
    </location>
</feature>
<keyword evidence="14" id="KW-1185">Reference proteome</keyword>
<dbReference type="OrthoDB" id="227596at2"/>
<keyword evidence="7" id="KW-0067">ATP-binding</keyword>
<evidence type="ECO:0000256" key="4">
    <source>
        <dbReference type="ARBA" id="ARBA00022679"/>
    </source>
</evidence>
<dbReference type="GO" id="GO:0000155">
    <property type="term" value="F:phosphorelay sensor kinase activity"/>
    <property type="evidence" value="ECO:0007669"/>
    <property type="project" value="InterPro"/>
</dbReference>
<evidence type="ECO:0000256" key="6">
    <source>
        <dbReference type="ARBA" id="ARBA00022777"/>
    </source>
</evidence>
<dbReference type="InterPro" id="IPR050482">
    <property type="entry name" value="Sensor_HK_TwoCompSys"/>
</dbReference>
<keyword evidence="5" id="KW-0547">Nucleotide-binding</keyword>
<evidence type="ECO:0000256" key="2">
    <source>
        <dbReference type="ARBA" id="ARBA00012438"/>
    </source>
</evidence>
<evidence type="ECO:0000313" key="14">
    <source>
        <dbReference type="Proteomes" id="UP000325787"/>
    </source>
</evidence>
<dbReference type="GO" id="GO:0046983">
    <property type="term" value="F:protein dimerization activity"/>
    <property type="evidence" value="ECO:0007669"/>
    <property type="project" value="InterPro"/>
</dbReference>
<evidence type="ECO:0000256" key="1">
    <source>
        <dbReference type="ARBA" id="ARBA00000085"/>
    </source>
</evidence>
<dbReference type="InterPro" id="IPR036890">
    <property type="entry name" value="HATPase_C_sf"/>
</dbReference>
<feature type="domain" description="Signal transduction histidine kinase subgroup 3 dimerisation and phosphoacceptor" evidence="12">
    <location>
        <begin position="161"/>
        <end position="226"/>
    </location>
</feature>
<dbReference type="PANTHER" id="PTHR24421">
    <property type="entry name" value="NITRATE/NITRITE SENSOR PROTEIN NARX-RELATED"/>
    <property type="match status" value="1"/>
</dbReference>
<feature type="transmembrane region" description="Helical" evidence="10">
    <location>
        <begin position="58"/>
        <end position="82"/>
    </location>
</feature>
<dbReference type="AlphaFoldDB" id="A0A5Q0H1F7"/>
<gene>
    <name evidence="13" type="ORF">EKG83_21985</name>
</gene>
<dbReference type="Proteomes" id="UP000325787">
    <property type="component" value="Chromosome"/>
</dbReference>
<evidence type="ECO:0000256" key="8">
    <source>
        <dbReference type="ARBA" id="ARBA00023012"/>
    </source>
</evidence>
<feature type="compositionally biased region" description="Gly residues" evidence="9">
    <location>
        <begin position="310"/>
        <end position="336"/>
    </location>
</feature>
<protein>
    <recommendedName>
        <fullName evidence="2">histidine kinase</fullName>
        <ecNumber evidence="2">2.7.13.3</ecNumber>
    </recommendedName>
</protein>
<keyword evidence="6 13" id="KW-0418">Kinase</keyword>